<dbReference type="InterPro" id="IPR023198">
    <property type="entry name" value="PGP-like_dom2"/>
</dbReference>
<dbReference type="RefSeq" id="WP_035339004.1">
    <property type="nucleotide sequence ID" value="NZ_LT615367.1"/>
</dbReference>
<keyword evidence="3" id="KW-1185">Reference proteome</keyword>
<dbReference type="GO" id="GO:0008967">
    <property type="term" value="F:phosphoglycolate phosphatase activity"/>
    <property type="evidence" value="ECO:0007669"/>
    <property type="project" value="UniProtKB-EC"/>
</dbReference>
<dbReference type="InterPro" id="IPR023214">
    <property type="entry name" value="HAD_sf"/>
</dbReference>
<protein>
    <submittedName>
        <fullName evidence="2">Phosphoglycolate phosphatase</fullName>
        <ecNumber evidence="2">3.1.3.18</ecNumber>
    </submittedName>
</protein>
<keyword evidence="1" id="KW-0479">Metal-binding</keyword>
<keyword evidence="2" id="KW-0378">Hydrolase</keyword>
<organism evidence="2 3">
    <name type="scientific">Dickeya aquatica</name>
    <dbReference type="NCBI Taxonomy" id="1401087"/>
    <lineage>
        <taxon>Bacteria</taxon>
        <taxon>Pseudomonadati</taxon>
        <taxon>Pseudomonadota</taxon>
        <taxon>Gammaproteobacteria</taxon>
        <taxon>Enterobacterales</taxon>
        <taxon>Pectobacteriaceae</taxon>
        <taxon>Dickeya</taxon>
    </lineage>
</organism>
<dbReference type="Gene3D" id="3.40.50.1000">
    <property type="entry name" value="HAD superfamily/HAD-like"/>
    <property type="match status" value="1"/>
</dbReference>
<dbReference type="Pfam" id="PF13419">
    <property type="entry name" value="HAD_2"/>
    <property type="match status" value="1"/>
</dbReference>
<dbReference type="SUPFAM" id="SSF56784">
    <property type="entry name" value="HAD-like"/>
    <property type="match status" value="1"/>
</dbReference>
<dbReference type="EC" id="3.1.3.18" evidence="2"/>
<dbReference type="PANTHER" id="PTHR43434">
    <property type="entry name" value="PHOSPHOGLYCOLATE PHOSPHATASE"/>
    <property type="match status" value="1"/>
</dbReference>
<dbReference type="AlphaFoldDB" id="A0A375AGT7"/>
<dbReference type="SFLD" id="SFLDG01129">
    <property type="entry name" value="C1.5:_HAD__Beta-PGM__Phosphata"/>
    <property type="match status" value="1"/>
</dbReference>
<dbReference type="KEGG" id="daq:DAQ1742_04344"/>
<dbReference type="InterPro" id="IPR036412">
    <property type="entry name" value="HAD-like_sf"/>
</dbReference>
<proteinExistence type="predicted"/>
<gene>
    <name evidence="2" type="primary">indB</name>
    <name evidence="2" type="ORF">DAQ1742_04344</name>
</gene>
<dbReference type="GO" id="GO:0046872">
    <property type="term" value="F:metal ion binding"/>
    <property type="evidence" value="ECO:0007669"/>
    <property type="project" value="UniProtKB-KW"/>
</dbReference>
<dbReference type="SFLD" id="SFLDS00003">
    <property type="entry name" value="Haloacid_Dehalogenase"/>
    <property type="match status" value="1"/>
</dbReference>
<dbReference type="InterPro" id="IPR041492">
    <property type="entry name" value="HAD_2"/>
</dbReference>
<dbReference type="InterPro" id="IPR006439">
    <property type="entry name" value="HAD-SF_hydro_IA"/>
</dbReference>
<dbReference type="SFLD" id="SFLDG01135">
    <property type="entry name" value="C1.5.6:_HAD__Beta-PGM__Phospha"/>
    <property type="match status" value="1"/>
</dbReference>
<dbReference type="PANTHER" id="PTHR43434:SF24">
    <property type="entry name" value="HYDROLASE-RELATED"/>
    <property type="match status" value="1"/>
</dbReference>
<dbReference type="GO" id="GO:0005829">
    <property type="term" value="C:cytosol"/>
    <property type="evidence" value="ECO:0007669"/>
    <property type="project" value="TreeGrafter"/>
</dbReference>
<dbReference type="EMBL" id="LT615367">
    <property type="protein sequence ID" value="SLM65091.1"/>
    <property type="molecule type" value="Genomic_DNA"/>
</dbReference>
<evidence type="ECO:0000313" key="2">
    <source>
        <dbReference type="EMBL" id="SLM65091.1"/>
    </source>
</evidence>
<name>A0A375AGT7_9GAMM</name>
<dbReference type="Gene3D" id="1.10.150.240">
    <property type="entry name" value="Putative phosphatase, domain 2"/>
    <property type="match status" value="1"/>
</dbReference>
<reference evidence="2 3" key="1">
    <citation type="submission" date="2016-09" db="EMBL/GenBank/DDBJ databases">
        <authorList>
            <person name="Reverchon S."/>
            <person name="Nasser W."/>
            <person name="Leonard S."/>
            <person name="Brochier C."/>
            <person name="Duprey A."/>
        </authorList>
    </citation>
    <scope>NUCLEOTIDE SEQUENCE [LARGE SCALE GENOMIC DNA]</scope>
    <source>
        <strain evidence="2 3">174/2</strain>
    </source>
</reference>
<dbReference type="NCBIfam" id="TIGR01549">
    <property type="entry name" value="HAD-SF-IA-v1"/>
    <property type="match status" value="1"/>
</dbReference>
<dbReference type="PRINTS" id="PR00413">
    <property type="entry name" value="HADHALOGNASE"/>
</dbReference>
<dbReference type="NCBIfam" id="TIGR01509">
    <property type="entry name" value="HAD-SF-IA-v3"/>
    <property type="match status" value="1"/>
</dbReference>
<dbReference type="GO" id="GO:0006281">
    <property type="term" value="P:DNA repair"/>
    <property type="evidence" value="ECO:0007669"/>
    <property type="project" value="TreeGrafter"/>
</dbReference>
<sequence>MKPLVIFDLDGTLVDTPSGIVSAFISALHSMGIAFEDERAIRATIGLPLEHAFAQLLAIAPDDEQVAVAVRCYQSAFREQVLPRARELVFPGVVDGLTLLKRQGYSLAVATSKVLTSAQALLEAAGLWSFFDLVLGADSVTHPKPDPEMGLLAMSRLGAEAATTVMVGDTTHDLFMARQAGMSAIGVTWGIHSVFQLETAQPQLIVDTFSEVVGAAHALLTLPSSPMSYC</sequence>
<dbReference type="FunFam" id="3.40.50.1000:FF:000022">
    <property type="entry name" value="Phosphoglycolate phosphatase"/>
    <property type="match status" value="1"/>
</dbReference>
<evidence type="ECO:0000256" key="1">
    <source>
        <dbReference type="ARBA" id="ARBA00022723"/>
    </source>
</evidence>
<evidence type="ECO:0000313" key="3">
    <source>
        <dbReference type="Proteomes" id="UP000294820"/>
    </source>
</evidence>
<dbReference type="Proteomes" id="UP000294820">
    <property type="component" value="Chromosome 1"/>
</dbReference>
<dbReference type="InterPro" id="IPR050155">
    <property type="entry name" value="HAD-like_hydrolase_sf"/>
</dbReference>
<accession>A0A375AGT7</accession>